<keyword evidence="1" id="KW-0472">Membrane</keyword>
<evidence type="ECO:0000313" key="3">
    <source>
        <dbReference type="EMBL" id="KAB8124747.1"/>
    </source>
</evidence>
<proteinExistence type="predicted"/>
<dbReference type="Proteomes" id="UP000427842">
    <property type="component" value="Unassembled WGS sequence"/>
</dbReference>
<evidence type="ECO:0000259" key="2">
    <source>
        <dbReference type="Pfam" id="PF02698"/>
    </source>
</evidence>
<dbReference type="RefSeq" id="WP_014104941.1">
    <property type="nucleotide sequence ID" value="NZ_QYAZ01000001.1"/>
</dbReference>
<organism evidence="3 4">
    <name type="scientific">Komagataeibacter medellinensis</name>
    <dbReference type="NCBI Taxonomy" id="1177712"/>
    <lineage>
        <taxon>Bacteria</taxon>
        <taxon>Pseudomonadati</taxon>
        <taxon>Pseudomonadota</taxon>
        <taxon>Alphaproteobacteria</taxon>
        <taxon>Acetobacterales</taxon>
        <taxon>Acetobacteraceae</taxon>
        <taxon>Komagataeibacter</taxon>
    </lineage>
</organism>
<comment type="caution">
    <text evidence="3">The sequence shown here is derived from an EMBL/GenBank/DDBJ whole genome shotgun (WGS) entry which is preliminary data.</text>
</comment>
<name>A0ABQ6VX12_9PROT</name>
<dbReference type="CDD" id="cd06259">
    <property type="entry name" value="YdcF-like"/>
    <property type="match status" value="1"/>
</dbReference>
<gene>
    <name evidence="3" type="ORF">D3W54_11770</name>
</gene>
<protein>
    <submittedName>
        <fullName evidence="3">YdcF family protein</fullName>
    </submittedName>
</protein>
<dbReference type="Pfam" id="PF02698">
    <property type="entry name" value="DUF218"/>
    <property type="match status" value="1"/>
</dbReference>
<evidence type="ECO:0000256" key="1">
    <source>
        <dbReference type="SAM" id="Phobius"/>
    </source>
</evidence>
<dbReference type="InterPro" id="IPR003848">
    <property type="entry name" value="DUF218"/>
</dbReference>
<sequence length="228" mass="24802">MAAPPAMTRLPWPATTLTRWRSGLAACMAGAVLAWAAGLAWFTHDAMRPAMPPPHADGLVALTGGQGRIEESLRLLVRGHADRLLISGVDPHATRSDFLRHLPPPVPVDAWTRTTLGTRATSTLGNADETAAWVHEYGLHSLIVVTAGYHIRRAMLEISRAVPGVRLYGYPIRSPVLAHPLHPATIRLMVVEYDKWLLACLNMVRLTRPLHGLVNHTDTRPDTTGGPG</sequence>
<reference evidence="3 4" key="1">
    <citation type="submission" date="2018-09" db="EMBL/GenBank/DDBJ databases">
        <title>Genome sequence and characterization of the bcs clusters for the production of nanocellulose from the low pH resistant strain Komagataeibacter medellinensis ID13488.</title>
        <authorList>
            <person name="Hernandez-Arriaga A.M."/>
            <person name="Del Cerro C."/>
            <person name="Urbina L."/>
            <person name="Eceiza A."/>
            <person name="Retegi A."/>
            <person name="Prieto M.A."/>
        </authorList>
    </citation>
    <scope>NUCLEOTIDE SEQUENCE [LARGE SCALE GENOMIC DNA]</scope>
    <source>
        <strain evidence="3 4">ID13488</strain>
    </source>
</reference>
<feature type="domain" description="DUF218" evidence="2">
    <location>
        <begin position="65"/>
        <end position="172"/>
    </location>
</feature>
<feature type="transmembrane region" description="Helical" evidence="1">
    <location>
        <begin position="20"/>
        <end position="42"/>
    </location>
</feature>
<keyword evidence="1" id="KW-1133">Transmembrane helix</keyword>
<keyword evidence="4" id="KW-1185">Reference proteome</keyword>
<keyword evidence="1" id="KW-0812">Transmembrane</keyword>
<accession>A0ABQ6VX12</accession>
<dbReference type="EMBL" id="QYAZ01000001">
    <property type="protein sequence ID" value="KAB8124747.1"/>
    <property type="molecule type" value="Genomic_DNA"/>
</dbReference>
<evidence type="ECO:0000313" key="4">
    <source>
        <dbReference type="Proteomes" id="UP000427842"/>
    </source>
</evidence>